<dbReference type="RefSeq" id="WP_350936759.1">
    <property type="nucleotide sequence ID" value="NZ_CP157762.1"/>
</dbReference>
<evidence type="ECO:0000313" key="7">
    <source>
        <dbReference type="EMBL" id="XBP95701.1"/>
    </source>
</evidence>
<evidence type="ECO:0000256" key="4">
    <source>
        <dbReference type="ARBA" id="ARBA00012546"/>
    </source>
</evidence>
<comment type="catalytic activity">
    <reaction evidence="1">
        <text>D-glucuronate = D-fructuronate</text>
        <dbReference type="Rhea" id="RHEA:13049"/>
        <dbReference type="ChEBI" id="CHEBI:58720"/>
        <dbReference type="ChEBI" id="CHEBI:59863"/>
        <dbReference type="EC" id="5.3.1.12"/>
    </reaction>
</comment>
<dbReference type="PANTHER" id="PTHR30068">
    <property type="entry name" value="URONATE ISOMERASE"/>
    <property type="match status" value="1"/>
</dbReference>
<dbReference type="Pfam" id="PF02614">
    <property type="entry name" value="UxaC"/>
    <property type="match status" value="1"/>
</dbReference>
<dbReference type="Gene3D" id="3.20.20.140">
    <property type="entry name" value="Metal-dependent hydrolases"/>
    <property type="match status" value="1"/>
</dbReference>
<reference evidence="8" key="2">
    <citation type="submission" date="2024-06" db="EMBL/GenBank/DDBJ databases">
        <title>Micromonospora mangrovi CCTCC AA 2012012 genome sequences.</title>
        <authorList>
            <person name="Gao J."/>
        </authorList>
    </citation>
    <scope>NUCLEOTIDE SEQUENCE</scope>
    <source>
        <strain evidence="8">CCTCC AA 2012012</strain>
    </source>
</reference>
<accession>A0AAU7MGI8</accession>
<dbReference type="AlphaFoldDB" id="A0AAU7MGI8"/>
<organism evidence="7">
    <name type="scientific">Micromonospora sp. CCTCC AA 2012012</name>
    <dbReference type="NCBI Taxonomy" id="3111921"/>
    <lineage>
        <taxon>Bacteria</taxon>
        <taxon>Bacillati</taxon>
        <taxon>Actinomycetota</taxon>
        <taxon>Actinomycetes</taxon>
        <taxon>Micromonosporales</taxon>
        <taxon>Micromonosporaceae</taxon>
        <taxon>Micromonospora</taxon>
    </lineage>
</organism>
<dbReference type="EMBL" id="CP157762">
    <property type="protein sequence ID" value="XBP95701.1"/>
    <property type="molecule type" value="Genomic_DNA"/>
</dbReference>
<dbReference type="InterPro" id="IPR032466">
    <property type="entry name" value="Metal_Hydrolase"/>
</dbReference>
<dbReference type="EC" id="5.3.1.12" evidence="4"/>
<name>A0AAU7MGI8_9ACTN</name>
<evidence type="ECO:0000256" key="3">
    <source>
        <dbReference type="ARBA" id="ARBA00008397"/>
    </source>
</evidence>
<evidence type="ECO:0000256" key="5">
    <source>
        <dbReference type="ARBA" id="ARBA00020555"/>
    </source>
</evidence>
<dbReference type="PANTHER" id="PTHR30068:SF4">
    <property type="entry name" value="URONATE ISOMERASE"/>
    <property type="match status" value="1"/>
</dbReference>
<comment type="pathway">
    <text evidence="2">Carbohydrate metabolism; pentose and glucuronate interconversion.</text>
</comment>
<evidence type="ECO:0000313" key="8">
    <source>
        <dbReference type="EMBL" id="XCH76405.1"/>
    </source>
</evidence>
<dbReference type="SUPFAM" id="SSF51556">
    <property type="entry name" value="Metallo-dependent hydrolases"/>
    <property type="match status" value="1"/>
</dbReference>
<evidence type="ECO:0000256" key="1">
    <source>
        <dbReference type="ARBA" id="ARBA00001165"/>
    </source>
</evidence>
<dbReference type="GO" id="GO:0008880">
    <property type="term" value="F:glucuronate isomerase activity"/>
    <property type="evidence" value="ECO:0007669"/>
    <property type="project" value="UniProtKB-EC"/>
</dbReference>
<sequence length="486" mass="52961">MTTHHDLPAIADPDRLFPADPATRAVARELFALVENAPILSPHGHVDPRLLADDVPFTDAATLLVTPDHYVTRLLHANGVAMDRLRLSADTSPRDVWRAFCAGWPAFAGTASGYWIACELHHVLGVGQPSEKHADALFDEIAEVLADPDHRPRSLFRRFGIDVLATTDDPLDPLDTHARLAAAEDGAGGPGAPLGGRVIPTFRPDRYLAAGTPDWSAAVDELIAVAGEGHTGYAGYLTALANRRAHFVAHGAVSADHGVATPETLDLEPARARELFDRLRVAEVAERDPADVAAFEQHMLVEMARMSVDDGLVMTLHPGIHRNHHPATFAAYGPDTGHDIPVRTDFTRALRPLLSRFGTEPGFHLVLFTTDETTFSRELAPLAGFYPSVYLGAPWWFLDSPYAIRRFREAVTETAGFTRSSGFVDDTRAFLSIPVRHDAARRVEAAVLARLVTEHRITQSQAAGIIVDLVDAAPRRVFKLPRRPGA</sequence>
<gene>
    <name evidence="7" type="primary">uxaC</name>
    <name evidence="8" type="ORF">ABUL08_10030</name>
    <name evidence="7" type="ORF">VK199_09980</name>
</gene>
<keyword evidence="6 7" id="KW-0413">Isomerase</keyword>
<dbReference type="GO" id="GO:0042840">
    <property type="term" value="P:D-glucuronate catabolic process"/>
    <property type="evidence" value="ECO:0007669"/>
    <property type="project" value="TreeGrafter"/>
</dbReference>
<evidence type="ECO:0000256" key="2">
    <source>
        <dbReference type="ARBA" id="ARBA00004892"/>
    </source>
</evidence>
<proteinExistence type="inferred from homology"/>
<dbReference type="NCBIfam" id="NF002794">
    <property type="entry name" value="PRK02925.1"/>
    <property type="match status" value="1"/>
</dbReference>
<protein>
    <recommendedName>
        <fullName evidence="5">Uronate isomerase</fullName>
        <ecNumber evidence="4">5.3.1.12</ecNumber>
    </recommendedName>
</protein>
<dbReference type="GO" id="GO:0019698">
    <property type="term" value="P:D-galacturonate catabolic process"/>
    <property type="evidence" value="ECO:0007669"/>
    <property type="project" value="TreeGrafter"/>
</dbReference>
<dbReference type="Gene3D" id="1.10.2020.10">
    <property type="entry name" value="uronate isomerase, domain 2, chain A"/>
    <property type="match status" value="1"/>
</dbReference>
<reference evidence="7" key="1">
    <citation type="submission" date="2024-01" db="EMBL/GenBank/DDBJ databases">
        <title>The genome sequence of Micromonospora mangrovi CCTCC AA 2012012.</title>
        <authorList>
            <person name="Gao J."/>
        </authorList>
    </citation>
    <scope>NUCLEOTIDE SEQUENCE</scope>
    <source>
        <strain evidence="7">CCTCC AA 2012012</strain>
    </source>
</reference>
<comment type="similarity">
    <text evidence="3">Belongs to the metallo-dependent hydrolases superfamily. Uronate isomerase family.</text>
</comment>
<dbReference type="InterPro" id="IPR003766">
    <property type="entry name" value="Uronate_isomerase"/>
</dbReference>
<evidence type="ECO:0000256" key="6">
    <source>
        <dbReference type="ARBA" id="ARBA00023235"/>
    </source>
</evidence>
<dbReference type="EMBL" id="CP159342">
    <property type="protein sequence ID" value="XCH76405.1"/>
    <property type="molecule type" value="Genomic_DNA"/>
</dbReference>